<sequence>MLRSALSCCSRTFMASRSYAKAPASAAVKIDKSFVEEDAEKLANFVCINAYLQGEEPGPQIKPDSEYPKWLFELDLRPPKALEDLDPEKDGWNYWRALRKRQIEQNRRIQKLKTRFLHLQNSPSMKPKKSA</sequence>
<dbReference type="GO" id="GO:0005762">
    <property type="term" value="C:mitochondrial large ribosomal subunit"/>
    <property type="evidence" value="ECO:0007669"/>
    <property type="project" value="TreeGrafter"/>
</dbReference>
<comment type="subcellular location">
    <subcellularLocation>
        <location evidence="1">Mitochondrion</location>
    </subcellularLocation>
</comment>
<accession>A0A8S1FDV8</accession>
<dbReference type="PANTHER" id="PTHR28595">
    <property type="entry name" value="39S RIBOSOMAL PROTEIN L54, MITOCHONDRIAL"/>
    <property type="match status" value="1"/>
</dbReference>
<dbReference type="GO" id="GO:0003735">
    <property type="term" value="F:structural constituent of ribosome"/>
    <property type="evidence" value="ECO:0007669"/>
    <property type="project" value="TreeGrafter"/>
</dbReference>
<keyword evidence="3" id="KW-0689">Ribosomal protein</keyword>
<dbReference type="OrthoDB" id="10252718at2759"/>
<proteinExistence type="inferred from homology"/>
<dbReference type="InterPro" id="IPR013870">
    <property type="entry name" value="Ribosomal_mL54"/>
</dbReference>
<evidence type="ECO:0000256" key="3">
    <source>
        <dbReference type="ARBA" id="ARBA00022980"/>
    </source>
</evidence>
<dbReference type="EMBL" id="CADEPM010000011">
    <property type="protein sequence ID" value="CAB3410777.1"/>
    <property type="molecule type" value="Genomic_DNA"/>
</dbReference>
<reference evidence="8 9" key="1">
    <citation type="submission" date="2020-04" db="EMBL/GenBank/DDBJ databases">
        <authorList>
            <person name="Laetsch R D."/>
            <person name="Stevens L."/>
            <person name="Kumar S."/>
            <person name="Blaxter L. M."/>
        </authorList>
    </citation>
    <scope>NUCLEOTIDE SEQUENCE [LARGE SCALE GENOMIC DNA]</scope>
</reference>
<comment type="caution">
    <text evidence="8">The sequence shown here is derived from an EMBL/GenBank/DDBJ whole genome shotgun (WGS) entry which is preliminary data.</text>
</comment>
<dbReference type="PANTHER" id="PTHR28595:SF1">
    <property type="entry name" value="LARGE RIBOSOMAL SUBUNIT PROTEIN ML54"/>
    <property type="match status" value="1"/>
</dbReference>
<keyword evidence="4" id="KW-0496">Mitochondrion</keyword>
<keyword evidence="9" id="KW-1185">Reference proteome</keyword>
<evidence type="ECO:0000313" key="9">
    <source>
        <dbReference type="Proteomes" id="UP000494206"/>
    </source>
</evidence>
<keyword evidence="5" id="KW-0687">Ribonucleoprotein</keyword>
<evidence type="ECO:0000256" key="7">
    <source>
        <dbReference type="ARBA" id="ARBA00035179"/>
    </source>
</evidence>
<evidence type="ECO:0000256" key="1">
    <source>
        <dbReference type="ARBA" id="ARBA00004173"/>
    </source>
</evidence>
<evidence type="ECO:0000256" key="4">
    <source>
        <dbReference type="ARBA" id="ARBA00023128"/>
    </source>
</evidence>
<protein>
    <recommendedName>
        <fullName evidence="7">Large ribosomal subunit protein mL54</fullName>
    </recommendedName>
</protein>
<evidence type="ECO:0000256" key="2">
    <source>
        <dbReference type="ARBA" id="ARBA00022946"/>
    </source>
</evidence>
<organism evidence="8 9">
    <name type="scientific">Caenorhabditis bovis</name>
    <dbReference type="NCBI Taxonomy" id="2654633"/>
    <lineage>
        <taxon>Eukaryota</taxon>
        <taxon>Metazoa</taxon>
        <taxon>Ecdysozoa</taxon>
        <taxon>Nematoda</taxon>
        <taxon>Chromadorea</taxon>
        <taxon>Rhabditida</taxon>
        <taxon>Rhabditina</taxon>
        <taxon>Rhabditomorpha</taxon>
        <taxon>Rhabditoidea</taxon>
        <taxon>Rhabditidae</taxon>
        <taxon>Peloderinae</taxon>
        <taxon>Caenorhabditis</taxon>
    </lineage>
</organism>
<name>A0A8S1FDV8_9PELO</name>
<dbReference type="Proteomes" id="UP000494206">
    <property type="component" value="Unassembled WGS sequence"/>
</dbReference>
<comment type="similarity">
    <text evidence="6">Belongs to the mitochondrion-specific ribosomal protein mL54 family.</text>
</comment>
<keyword evidence="2" id="KW-0809">Transit peptide</keyword>
<dbReference type="AlphaFoldDB" id="A0A8S1FDV8"/>
<evidence type="ECO:0000313" key="8">
    <source>
        <dbReference type="EMBL" id="CAB3410777.1"/>
    </source>
</evidence>
<evidence type="ECO:0000256" key="5">
    <source>
        <dbReference type="ARBA" id="ARBA00023274"/>
    </source>
</evidence>
<evidence type="ECO:0000256" key="6">
    <source>
        <dbReference type="ARBA" id="ARBA00033752"/>
    </source>
</evidence>
<gene>
    <name evidence="8" type="ORF">CBOVIS_LOCUS12248</name>
</gene>
<dbReference type="Pfam" id="PF08561">
    <property type="entry name" value="Ribosomal_L37"/>
    <property type="match status" value="1"/>
</dbReference>